<reference evidence="1 2" key="2">
    <citation type="submission" date="2018-11" db="EMBL/GenBank/DDBJ databases">
        <authorList>
            <consortium name="Pathogen Informatics"/>
        </authorList>
    </citation>
    <scope>NUCLEOTIDE SEQUENCE [LARGE SCALE GENOMIC DNA]</scope>
</reference>
<proteinExistence type="predicted"/>
<organism evidence="3">
    <name type="scientific">Gongylonema pulchrum</name>
    <dbReference type="NCBI Taxonomy" id="637853"/>
    <lineage>
        <taxon>Eukaryota</taxon>
        <taxon>Metazoa</taxon>
        <taxon>Ecdysozoa</taxon>
        <taxon>Nematoda</taxon>
        <taxon>Chromadorea</taxon>
        <taxon>Rhabditida</taxon>
        <taxon>Spirurina</taxon>
        <taxon>Spiruromorpha</taxon>
        <taxon>Spiruroidea</taxon>
        <taxon>Gongylonematidae</taxon>
        <taxon>Gongylonema</taxon>
    </lineage>
</organism>
<reference evidence="3" key="1">
    <citation type="submission" date="2016-06" db="UniProtKB">
        <authorList>
            <consortium name="WormBaseParasite"/>
        </authorList>
    </citation>
    <scope>IDENTIFICATION</scope>
</reference>
<dbReference type="AlphaFoldDB" id="A0A183E0P5"/>
<dbReference type="WBParaSite" id="GPUH_0001455501-mRNA-1">
    <property type="protein sequence ID" value="GPUH_0001455501-mRNA-1"/>
    <property type="gene ID" value="GPUH_0001455501"/>
</dbReference>
<dbReference type="Proteomes" id="UP000271098">
    <property type="component" value="Unassembled WGS sequence"/>
</dbReference>
<protein>
    <submittedName>
        <fullName evidence="1 3">Uncharacterized protein</fullName>
    </submittedName>
</protein>
<name>A0A183E0P5_9BILA</name>
<evidence type="ECO:0000313" key="3">
    <source>
        <dbReference type="WBParaSite" id="GPUH_0001455501-mRNA-1"/>
    </source>
</evidence>
<dbReference type="EMBL" id="UYRT01081378">
    <property type="protein sequence ID" value="VDN24329.1"/>
    <property type="molecule type" value="Genomic_DNA"/>
</dbReference>
<gene>
    <name evidence="1" type="ORF">GPUH_LOCUS14536</name>
</gene>
<keyword evidence="2" id="KW-1185">Reference proteome</keyword>
<dbReference type="OrthoDB" id="8933311at2759"/>
<evidence type="ECO:0000313" key="2">
    <source>
        <dbReference type="Proteomes" id="UP000271098"/>
    </source>
</evidence>
<accession>A0A183E0P5</accession>
<evidence type="ECO:0000313" key="1">
    <source>
        <dbReference type="EMBL" id="VDN24329.1"/>
    </source>
</evidence>
<sequence>MFSSARGQQSLSSFLDDTDETLQPTQGALRLSSFTRQLNAERERERKLARLPPEILSKYTAKKKQLEAIAVEFFAILLKYGFKELIFRHFKKIAPPWMLERMLRSKGYYGLRRDFPPSNVFRDIDNLERSLDYAKWLEFITPFLREKDSRFRLARHHPFKQRMIQLREAVLNQDWSKVGAFIGLLPAFRRNLKEVPEPFRKQLENNSARTCGILQPYAATVFRSGMERFMHHDIPNTLFDTENSSLLYVTELLIFAIANGQDQEAQDLIDATSSLPSVTLSHRYNNVFHAYRSLFRFERWRLAKEGTCGESSSLDLAEEFTAAMLLLEALLECCQKTPYMFVECYRALLMHDLTDEARRLLENVN</sequence>